<dbReference type="STRING" id="60547.GCA_000751215_02610"/>
<dbReference type="AlphaFoldDB" id="A0A069PRP1"/>
<dbReference type="Gene3D" id="3.30.70.60">
    <property type="match status" value="1"/>
</dbReference>
<dbReference type="EMBL" id="JFHC01000048">
    <property type="protein sequence ID" value="KDR39966.1"/>
    <property type="molecule type" value="Genomic_DNA"/>
</dbReference>
<proteinExistence type="predicted"/>
<name>A0A069PRP1_9BURK</name>
<keyword evidence="2" id="KW-1185">Reference proteome</keyword>
<organism evidence="1 2">
    <name type="scientific">Caballeronia glathei</name>
    <dbReference type="NCBI Taxonomy" id="60547"/>
    <lineage>
        <taxon>Bacteria</taxon>
        <taxon>Pseudomonadati</taxon>
        <taxon>Pseudomonadota</taxon>
        <taxon>Betaproteobacteria</taxon>
        <taxon>Burkholderiales</taxon>
        <taxon>Burkholderiaceae</taxon>
        <taxon>Caballeronia</taxon>
    </lineage>
</organism>
<sequence length="281" mass="29676">MNALALNHRSLKRLATQPVDAWSRRRTLLTALAFGALVCALGAQVWRASGVSGLDASRSALADAQHRADRARATAAALPALRARSVSGKEMSDRWTSADALQAITALAAQSGLRVGGIEPVVAKGAGMDAGRGLKFRAEGSFGEIRRFLDALAGLPRLVVPDSVQLKRGADSLTVDSTLRVFEHLPALARADEVRRDRAIVDPFGKKDTSAIGAAGEIQLVGTLVGRRRAMALVETAEGIDGFEPGQQIGGERLGRVHPRSIDLARDDGAARTLALAEDRP</sequence>
<accession>A0A069PRP1</accession>
<reference evidence="1 2" key="1">
    <citation type="submission" date="2014-03" db="EMBL/GenBank/DDBJ databases">
        <title>Draft Genome Sequences of Four Burkholderia Strains.</title>
        <authorList>
            <person name="Liu X.Y."/>
            <person name="Li C.X."/>
            <person name="Xu J.H."/>
        </authorList>
    </citation>
    <scope>NUCLEOTIDE SEQUENCE [LARGE SCALE GENOMIC DNA]</scope>
    <source>
        <strain evidence="1 2">DSM 50014</strain>
    </source>
</reference>
<dbReference type="RefSeq" id="WP_035930950.1">
    <property type="nucleotide sequence ID" value="NZ_CADFFX010000035.1"/>
</dbReference>
<evidence type="ECO:0008006" key="3">
    <source>
        <dbReference type="Google" id="ProtNLM"/>
    </source>
</evidence>
<dbReference type="InterPro" id="IPR014717">
    <property type="entry name" value="Transl_elong_EF1B/ribsomal_bS6"/>
</dbReference>
<evidence type="ECO:0000313" key="1">
    <source>
        <dbReference type="EMBL" id="KDR39966.1"/>
    </source>
</evidence>
<dbReference type="GO" id="GO:0043683">
    <property type="term" value="P:type IV pilus assembly"/>
    <property type="evidence" value="ECO:0007669"/>
    <property type="project" value="InterPro"/>
</dbReference>
<dbReference type="Proteomes" id="UP000027466">
    <property type="component" value="Unassembled WGS sequence"/>
</dbReference>
<comment type="caution">
    <text evidence="1">The sequence shown here is derived from an EMBL/GenBank/DDBJ whole genome shotgun (WGS) entry which is preliminary data.</text>
</comment>
<protein>
    <recommendedName>
        <fullName evidence="3">Pilus assembly protein</fullName>
    </recommendedName>
</protein>
<gene>
    <name evidence="1" type="ORF">BG61_28120</name>
</gene>
<dbReference type="GO" id="GO:0043107">
    <property type="term" value="P:type IV pilus-dependent motility"/>
    <property type="evidence" value="ECO:0007669"/>
    <property type="project" value="InterPro"/>
</dbReference>
<dbReference type="InterPro" id="IPR007445">
    <property type="entry name" value="PilO"/>
</dbReference>
<dbReference type="Pfam" id="PF04350">
    <property type="entry name" value="PilO"/>
    <property type="match status" value="1"/>
</dbReference>
<evidence type="ECO:0000313" key="2">
    <source>
        <dbReference type="Proteomes" id="UP000027466"/>
    </source>
</evidence>